<feature type="signal peptide" evidence="1">
    <location>
        <begin position="1"/>
        <end position="34"/>
    </location>
</feature>
<keyword evidence="1" id="KW-0732">Signal</keyword>
<keyword evidence="3" id="KW-1185">Reference proteome</keyword>
<evidence type="ECO:0000256" key="1">
    <source>
        <dbReference type="SAM" id="SignalP"/>
    </source>
</evidence>
<proteinExistence type="predicted"/>
<evidence type="ECO:0008006" key="4">
    <source>
        <dbReference type="Google" id="ProtNLM"/>
    </source>
</evidence>
<gene>
    <name evidence="2" type="ORF">LZ495_17345</name>
</gene>
<dbReference type="Proteomes" id="UP001165378">
    <property type="component" value="Unassembled WGS sequence"/>
</dbReference>
<evidence type="ECO:0000313" key="2">
    <source>
        <dbReference type="EMBL" id="MCF2528972.1"/>
    </source>
</evidence>
<comment type="caution">
    <text evidence="2">The sequence shown here is derived from an EMBL/GenBank/DDBJ whole genome shotgun (WGS) entry which is preliminary data.</text>
</comment>
<evidence type="ECO:0000313" key="3">
    <source>
        <dbReference type="Proteomes" id="UP001165378"/>
    </source>
</evidence>
<dbReference type="Gene3D" id="2.60.40.230">
    <property type="entry name" value="Neocarzinostatin-like"/>
    <property type="match status" value="1"/>
</dbReference>
<name>A0AA41Q2M6_9ACTN</name>
<dbReference type="AlphaFoldDB" id="A0AA41Q2M6"/>
<dbReference type="RefSeq" id="WP_235053142.1">
    <property type="nucleotide sequence ID" value="NZ_JAKFHA010000009.1"/>
</dbReference>
<organism evidence="2 3">
    <name type="scientific">Yinghuangia soli</name>
    <dbReference type="NCBI Taxonomy" id="2908204"/>
    <lineage>
        <taxon>Bacteria</taxon>
        <taxon>Bacillati</taxon>
        <taxon>Actinomycetota</taxon>
        <taxon>Actinomycetes</taxon>
        <taxon>Kitasatosporales</taxon>
        <taxon>Streptomycetaceae</taxon>
        <taxon>Yinghuangia</taxon>
    </lineage>
</organism>
<accession>A0AA41Q2M6</accession>
<feature type="chain" id="PRO_5041314435" description="WxL domain-containing protein" evidence="1">
    <location>
        <begin position="35"/>
        <end position="533"/>
    </location>
</feature>
<reference evidence="2" key="1">
    <citation type="submission" date="2022-01" db="EMBL/GenBank/DDBJ databases">
        <title>Genome-Based Taxonomic Classification of the Phylum Actinobacteria.</title>
        <authorList>
            <person name="Gao Y."/>
        </authorList>
    </citation>
    <scope>NUCLEOTIDE SEQUENCE</scope>
    <source>
        <strain evidence="2">KLBMP 8922</strain>
    </source>
</reference>
<protein>
    <recommendedName>
        <fullName evidence="4">WxL domain-containing protein</fullName>
    </recommendedName>
</protein>
<dbReference type="EMBL" id="JAKFHA010000009">
    <property type="protein sequence ID" value="MCF2528972.1"/>
    <property type="molecule type" value="Genomic_DNA"/>
</dbReference>
<sequence length="533" mass="52530">MLQKFTLRRSTSAMAASALAFAGLAAAVAPSAGAGTVAPTVHCVLPMGQGEATGPQSVTVELDKTAVEPGGLIKGKVTLGESPAKSTVTMADIPTTPTIDLAMKGAATGTVTITGPEVPISVEQGKPVPIPPYEGTFTVPASAANGTVEFTVAKMVTYTKVIGQTFSTTCDIVSGGDAVVASVDVGGSTGEQPTVAAAEGVHLLGSQVAVTGTKWTPNAAVTASLCDADGSACSASAFTASTLAVDAQGNLSGTVTLAATGIADGAHLIKVGDGAKEATGALATKAKVTTERNATVDRASGPVGTVVTIHGTEWLPNRRVIITGVGSPSDPVLVTAGPDGTFVATWTVDSDQVTHIRLRQSGADVEPTLIPFTVTTGGQTETQGVSVTLAPGQLTMSQAGAGIDFGSATMNGTAQQLNAPLNQVTVVDARGGGLGWSLTGMMTDLVAANGVDKIPAGNIAWAPACAAAPGSLSPVATGTAGPLGSTAATLCSQAPDSTKATGGKFTADAQLTLTTPEFAAAGAYTGTLTLSLT</sequence>